<dbReference type="InterPro" id="IPR043129">
    <property type="entry name" value="ATPase_NBD"/>
</dbReference>
<name>A0ABX0M0L7_9BURK</name>
<proteinExistence type="predicted"/>
<dbReference type="Pfam" id="PF05035">
    <property type="entry name" value="DGOK"/>
    <property type="match status" value="1"/>
</dbReference>
<dbReference type="RefSeq" id="WP_167231816.1">
    <property type="nucleotide sequence ID" value="NZ_VUYU01000035.1"/>
</dbReference>
<accession>A0ABX0M0L7</accession>
<keyword evidence="2" id="KW-1185">Reference proteome</keyword>
<evidence type="ECO:0000313" key="1">
    <source>
        <dbReference type="EMBL" id="NHZ37877.1"/>
    </source>
</evidence>
<dbReference type="InterPro" id="IPR007729">
    <property type="entry name" value="DGOK"/>
</dbReference>
<gene>
    <name evidence="1" type="ORF">F0185_30415</name>
</gene>
<dbReference type="Gene3D" id="3.30.420.310">
    <property type="entry name" value="2-keto-3-deoxy-galactonokinase, C-terminal domain"/>
    <property type="match status" value="1"/>
</dbReference>
<dbReference type="EMBL" id="VUYU01000035">
    <property type="protein sequence ID" value="NHZ37877.1"/>
    <property type="molecule type" value="Genomic_DNA"/>
</dbReference>
<dbReference type="Proteomes" id="UP000785613">
    <property type="component" value="Unassembled WGS sequence"/>
</dbReference>
<dbReference type="SUPFAM" id="SSF53067">
    <property type="entry name" value="Actin-like ATPase domain"/>
    <property type="match status" value="1"/>
</dbReference>
<evidence type="ECO:0000313" key="2">
    <source>
        <dbReference type="Proteomes" id="UP000785613"/>
    </source>
</evidence>
<dbReference type="InterPro" id="IPR042258">
    <property type="entry name" value="DGOK_N"/>
</dbReference>
<protein>
    <submittedName>
        <fullName evidence="1">2-dehydro-3-deoxygalactonokinase</fullName>
    </submittedName>
</protein>
<organism evidence="1 2">
    <name type="scientific">Massilia rubra</name>
    <dbReference type="NCBI Taxonomy" id="2607910"/>
    <lineage>
        <taxon>Bacteria</taxon>
        <taxon>Pseudomonadati</taxon>
        <taxon>Pseudomonadota</taxon>
        <taxon>Betaproteobacteria</taxon>
        <taxon>Burkholderiales</taxon>
        <taxon>Oxalobacteraceae</taxon>
        <taxon>Telluria group</taxon>
        <taxon>Massilia</taxon>
    </lineage>
</organism>
<reference evidence="1 2" key="1">
    <citation type="submission" date="2019-09" db="EMBL/GenBank/DDBJ databases">
        <title>Taxonomy of Antarctic Massilia spp.: description of Massilia rubra sp. nov., Massilia aquatica sp. nov., Massilia mucilaginosa sp. nov., Massilia frigida sp. nov. isolated from streams, lakes and regoliths.</title>
        <authorList>
            <person name="Holochova P."/>
            <person name="Sedlacek I."/>
            <person name="Kralova S."/>
            <person name="Maslanova I."/>
            <person name="Busse H.-J."/>
            <person name="Stankova E."/>
            <person name="Vrbovska V."/>
            <person name="Kovarovic V."/>
            <person name="Bartak M."/>
            <person name="Svec P."/>
            <person name="Pantucek R."/>
        </authorList>
    </citation>
    <scope>NUCLEOTIDE SEQUENCE [LARGE SCALE GENOMIC DNA]</scope>
    <source>
        <strain evidence="1 2">CCM 8692</strain>
    </source>
</reference>
<comment type="caution">
    <text evidence="1">The sequence shown here is derived from an EMBL/GenBank/DDBJ whole genome shotgun (WGS) entry which is preliminary data.</text>
</comment>
<sequence length="291" mass="30471">MHTQLLGIDWGTSNRRAYLVRRDGKCLARHADDQGMLAVGGDFAGALASLRERMGVAPDVAVVMSGMVGSASGWQEVPYLDTKVPLTGLPAHLAPVTGHPGCFIVPGYCTRDGAVDVMRGEETQLLGAVGRGLLDGWVVLPGTHSKWVYLRAGKVDQLVTYMTGELFSMLAAGGTLAALMAGGLDDDSAFAAGLQEARRARPLSNALFGVRARVVSKTMAATQARSFVSGLLIGAEFVAAQGHADGAIDIIGSPALSAHYESAAAHFGMPARAHDPDDVYLAALAYFFESV</sequence>
<dbReference type="InterPro" id="IPR042257">
    <property type="entry name" value="DGOK_C"/>
</dbReference>
<dbReference type="Gene3D" id="3.30.420.300">
    <property type="entry name" value="2-keto-3-deoxy-galactonokinase, substrate binding domain"/>
    <property type="match status" value="1"/>
</dbReference>